<dbReference type="InterPro" id="IPR014284">
    <property type="entry name" value="RNA_pol_sigma-70_dom"/>
</dbReference>
<comment type="caution">
    <text evidence="2">The sequence shown here is derived from an EMBL/GenBank/DDBJ whole genome shotgun (WGS) entry which is preliminary data.</text>
</comment>
<dbReference type="GO" id="GO:0003700">
    <property type="term" value="F:DNA-binding transcription factor activity"/>
    <property type="evidence" value="ECO:0007669"/>
    <property type="project" value="InterPro"/>
</dbReference>
<evidence type="ECO:0000259" key="1">
    <source>
        <dbReference type="Pfam" id="PF07463"/>
    </source>
</evidence>
<dbReference type="EMBL" id="NTUS01000009">
    <property type="protein sequence ID" value="PFB09857.1"/>
    <property type="molecule type" value="Genomic_DNA"/>
</dbReference>
<dbReference type="NCBIfam" id="TIGR02937">
    <property type="entry name" value="sigma70-ECF"/>
    <property type="match status" value="1"/>
</dbReference>
<dbReference type="GO" id="GO:0016788">
    <property type="term" value="F:hydrolase activity, acting on ester bonds"/>
    <property type="evidence" value="ECO:0007669"/>
    <property type="project" value="InterPro"/>
</dbReference>
<name>A0A9X6Z7D9_BACTU</name>
<evidence type="ECO:0000313" key="3">
    <source>
        <dbReference type="Proteomes" id="UP000220397"/>
    </source>
</evidence>
<sequence length="320" mass="35979">MKANVKEINKGINVAEASCTEKEIWKDIEGYKGLYRVSSLGRVKSLEKVIAGNGRDYTVTEKILKTQVTNTGGYIVTLSKDSTRKTFTLKQLVSQAFTGNKTTFRASLDQSNNRISNLKIKNDNPLNSLTGKRITKDMLSELSLQDYIGEVVLITVDVVARQNHLNRMFNFDDLKSYLVIQAMEIVQKFDPEKCEDGWGTLGAYLHKCLNGRAINFKKKSFKDNERYATLEVKADDGDNFDDEHSETLLSEESGYSEVLGTDMMTVLSDELSPFQLDILKGRLEGKSDSEIGRALGVHSMKVYREMKKVQAIAIELGFLN</sequence>
<dbReference type="SUPFAM" id="SSF54060">
    <property type="entry name" value="His-Me finger endonucleases"/>
    <property type="match status" value="1"/>
</dbReference>
<feature type="domain" description="NUMOD4" evidence="1">
    <location>
        <begin position="23"/>
        <end position="78"/>
    </location>
</feature>
<dbReference type="Proteomes" id="UP000220397">
    <property type="component" value="Unassembled WGS sequence"/>
</dbReference>
<dbReference type="AlphaFoldDB" id="A0A9X6Z7D9"/>
<reference evidence="2 3" key="1">
    <citation type="submission" date="2017-09" db="EMBL/GenBank/DDBJ databases">
        <title>Large-scale bioinformatics analysis of Bacillus genomes uncovers conserved roles of natural products in bacterial physiology.</title>
        <authorList>
            <consortium name="Agbiome Team Llc"/>
            <person name="Bleich R.M."/>
            <person name="Kirk G.J."/>
            <person name="Santa Maria K.C."/>
            <person name="Allen S.E."/>
            <person name="Farag S."/>
            <person name="Shank E.A."/>
            <person name="Bowers A."/>
        </authorList>
    </citation>
    <scope>NUCLEOTIDE SEQUENCE [LARGE SCALE GENOMIC DNA]</scope>
    <source>
        <strain evidence="2 3">AFS015413</strain>
    </source>
</reference>
<gene>
    <name evidence="2" type="ORF">CN398_02930</name>
</gene>
<dbReference type="InterPro" id="IPR010902">
    <property type="entry name" value="NUMOD4"/>
</dbReference>
<dbReference type="InterPro" id="IPR044925">
    <property type="entry name" value="His-Me_finger_sf"/>
</dbReference>
<organism evidence="2 3">
    <name type="scientific">Bacillus thuringiensis</name>
    <dbReference type="NCBI Taxonomy" id="1428"/>
    <lineage>
        <taxon>Bacteria</taxon>
        <taxon>Bacillati</taxon>
        <taxon>Bacillota</taxon>
        <taxon>Bacilli</taxon>
        <taxon>Bacillales</taxon>
        <taxon>Bacillaceae</taxon>
        <taxon>Bacillus</taxon>
        <taxon>Bacillus cereus group</taxon>
    </lineage>
</organism>
<dbReference type="GO" id="GO:0006352">
    <property type="term" value="P:DNA-templated transcription initiation"/>
    <property type="evidence" value="ECO:0007669"/>
    <property type="project" value="InterPro"/>
</dbReference>
<evidence type="ECO:0000313" key="2">
    <source>
        <dbReference type="EMBL" id="PFB09857.1"/>
    </source>
</evidence>
<accession>A0A9X6Z7D9</accession>
<protein>
    <recommendedName>
        <fullName evidence="1">NUMOD4 domain-containing protein</fullName>
    </recommendedName>
</protein>
<dbReference type="Pfam" id="PF07463">
    <property type="entry name" value="NUMOD4"/>
    <property type="match status" value="1"/>
</dbReference>
<dbReference type="Gene3D" id="3.90.75.20">
    <property type="match status" value="1"/>
</dbReference>
<proteinExistence type="predicted"/>